<reference evidence="2 3" key="1">
    <citation type="submission" date="2021-06" db="EMBL/GenBank/DDBJ databases">
        <authorList>
            <person name="Palmer J.M."/>
        </authorList>
    </citation>
    <scope>NUCLEOTIDE SEQUENCE [LARGE SCALE GENOMIC DNA]</scope>
    <source>
        <strain evidence="2 3">CL_MEX2019</strain>
        <tissue evidence="2">Muscle</tissue>
    </source>
</reference>
<comment type="caution">
    <text evidence="2">The sequence shown here is derived from an EMBL/GenBank/DDBJ whole genome shotgun (WGS) entry which is preliminary data.</text>
</comment>
<sequence>MGWKDRTVGTAHSPPTDSLSEVGSAWLRPPTRWSCLPLAGCSQITPTAARVIGPAKEETSKVQTQTESIPRCCWWLEQWMLTADGFLIHQMTPLLRDVGLSKRAGALGLLQPSQDVKKGDQPMKDNGPPQAKELSADH</sequence>
<evidence type="ECO:0000313" key="3">
    <source>
        <dbReference type="Proteomes" id="UP001352852"/>
    </source>
</evidence>
<gene>
    <name evidence="2" type="ORF">CHARACLAT_025301</name>
</gene>
<proteinExistence type="predicted"/>
<evidence type="ECO:0000313" key="2">
    <source>
        <dbReference type="EMBL" id="MED6294846.1"/>
    </source>
</evidence>
<protein>
    <submittedName>
        <fullName evidence="2">Uncharacterized protein</fullName>
    </submittedName>
</protein>
<accession>A0ABU7F5Z0</accession>
<dbReference type="EMBL" id="JAHUTJ010076674">
    <property type="protein sequence ID" value="MED6294846.1"/>
    <property type="molecule type" value="Genomic_DNA"/>
</dbReference>
<dbReference type="Proteomes" id="UP001352852">
    <property type="component" value="Unassembled WGS sequence"/>
</dbReference>
<feature type="region of interest" description="Disordered" evidence="1">
    <location>
        <begin position="110"/>
        <end position="138"/>
    </location>
</feature>
<organism evidence="2 3">
    <name type="scientific">Characodon lateralis</name>
    <dbReference type="NCBI Taxonomy" id="208331"/>
    <lineage>
        <taxon>Eukaryota</taxon>
        <taxon>Metazoa</taxon>
        <taxon>Chordata</taxon>
        <taxon>Craniata</taxon>
        <taxon>Vertebrata</taxon>
        <taxon>Euteleostomi</taxon>
        <taxon>Actinopterygii</taxon>
        <taxon>Neopterygii</taxon>
        <taxon>Teleostei</taxon>
        <taxon>Neoteleostei</taxon>
        <taxon>Acanthomorphata</taxon>
        <taxon>Ovalentaria</taxon>
        <taxon>Atherinomorphae</taxon>
        <taxon>Cyprinodontiformes</taxon>
        <taxon>Goodeidae</taxon>
        <taxon>Characodon</taxon>
    </lineage>
</organism>
<keyword evidence="3" id="KW-1185">Reference proteome</keyword>
<name>A0ABU7F5Z0_9TELE</name>
<feature type="region of interest" description="Disordered" evidence="1">
    <location>
        <begin position="1"/>
        <end position="23"/>
    </location>
</feature>
<evidence type="ECO:0000256" key="1">
    <source>
        <dbReference type="SAM" id="MobiDB-lite"/>
    </source>
</evidence>